<gene>
    <name evidence="6" type="ORF">CLV98_105195</name>
</gene>
<proteinExistence type="inferred from homology"/>
<dbReference type="EMBL" id="QGDT01000005">
    <property type="protein sequence ID" value="PWJ58015.1"/>
    <property type="molecule type" value="Genomic_DNA"/>
</dbReference>
<dbReference type="InterPro" id="IPR050740">
    <property type="entry name" value="Aldehyde_DH_Superfamily"/>
</dbReference>
<dbReference type="PROSITE" id="PS00687">
    <property type="entry name" value="ALDEHYDE_DEHYDR_GLU"/>
    <property type="match status" value="1"/>
</dbReference>
<organism evidence="6 7">
    <name type="scientific">Dyadobacter jejuensis</name>
    <dbReference type="NCBI Taxonomy" id="1082580"/>
    <lineage>
        <taxon>Bacteria</taxon>
        <taxon>Pseudomonadati</taxon>
        <taxon>Bacteroidota</taxon>
        <taxon>Cytophagia</taxon>
        <taxon>Cytophagales</taxon>
        <taxon>Spirosomataceae</taxon>
        <taxon>Dyadobacter</taxon>
    </lineage>
</organism>
<evidence type="ECO:0000256" key="4">
    <source>
        <dbReference type="RuleBase" id="RU003345"/>
    </source>
</evidence>
<dbReference type="Gene3D" id="3.40.309.10">
    <property type="entry name" value="Aldehyde Dehydrogenase, Chain A, domain 2"/>
    <property type="match status" value="1"/>
</dbReference>
<dbReference type="GO" id="GO:0009450">
    <property type="term" value="P:gamma-aminobutyric acid catabolic process"/>
    <property type="evidence" value="ECO:0007669"/>
    <property type="project" value="TreeGrafter"/>
</dbReference>
<dbReference type="GO" id="GO:0004777">
    <property type="term" value="F:succinate-semialdehyde dehydrogenase (NAD+) activity"/>
    <property type="evidence" value="ECO:0007669"/>
    <property type="project" value="TreeGrafter"/>
</dbReference>
<dbReference type="FunFam" id="3.40.309.10:FF:000009">
    <property type="entry name" value="Aldehyde dehydrogenase A"/>
    <property type="match status" value="1"/>
</dbReference>
<name>A0A316AJL1_9BACT</name>
<protein>
    <submittedName>
        <fullName evidence="6">Lactaldehyde dehydrogenase/glycolaldehyde dehydrogenase</fullName>
    </submittedName>
</protein>
<feature type="active site" evidence="3">
    <location>
        <position position="278"/>
    </location>
</feature>
<dbReference type="Pfam" id="PF00171">
    <property type="entry name" value="Aldedh"/>
    <property type="match status" value="1"/>
</dbReference>
<dbReference type="Proteomes" id="UP000245880">
    <property type="component" value="Unassembled WGS sequence"/>
</dbReference>
<dbReference type="InterPro" id="IPR016161">
    <property type="entry name" value="Ald_DH/histidinol_DH"/>
</dbReference>
<evidence type="ECO:0000313" key="7">
    <source>
        <dbReference type="Proteomes" id="UP000245880"/>
    </source>
</evidence>
<dbReference type="PROSITE" id="PS00070">
    <property type="entry name" value="ALDEHYDE_DEHYDR_CYS"/>
    <property type="match status" value="1"/>
</dbReference>
<dbReference type="PANTHER" id="PTHR43353:SF5">
    <property type="entry name" value="SUCCINATE-SEMIALDEHYDE DEHYDROGENASE, MITOCHONDRIAL"/>
    <property type="match status" value="1"/>
</dbReference>
<dbReference type="InterPro" id="IPR016162">
    <property type="entry name" value="Ald_DH_N"/>
</dbReference>
<comment type="caution">
    <text evidence="6">The sequence shown here is derived from an EMBL/GenBank/DDBJ whole genome shotgun (WGS) entry which is preliminary data.</text>
</comment>
<feature type="domain" description="Aldehyde dehydrogenase" evidence="5">
    <location>
        <begin position="42"/>
        <end position="505"/>
    </location>
</feature>
<evidence type="ECO:0000259" key="5">
    <source>
        <dbReference type="Pfam" id="PF00171"/>
    </source>
</evidence>
<keyword evidence="2 4" id="KW-0560">Oxidoreductase</keyword>
<accession>A0A316AJL1</accession>
<comment type="similarity">
    <text evidence="1 4">Belongs to the aldehyde dehydrogenase family.</text>
</comment>
<dbReference type="AlphaFoldDB" id="A0A316AJL1"/>
<evidence type="ECO:0000256" key="2">
    <source>
        <dbReference type="ARBA" id="ARBA00023002"/>
    </source>
</evidence>
<evidence type="ECO:0000313" key="6">
    <source>
        <dbReference type="EMBL" id="PWJ58015.1"/>
    </source>
</evidence>
<dbReference type="InterPro" id="IPR016163">
    <property type="entry name" value="Ald_DH_C"/>
</dbReference>
<dbReference type="SUPFAM" id="SSF53720">
    <property type="entry name" value="ALDH-like"/>
    <property type="match status" value="1"/>
</dbReference>
<evidence type="ECO:0000256" key="3">
    <source>
        <dbReference type="PROSITE-ProRule" id="PRU10007"/>
    </source>
</evidence>
<dbReference type="Gene3D" id="3.40.605.10">
    <property type="entry name" value="Aldehyde Dehydrogenase, Chain A, domain 1"/>
    <property type="match status" value="1"/>
</dbReference>
<dbReference type="InterPro" id="IPR016160">
    <property type="entry name" value="Ald_DH_CS_CYS"/>
</dbReference>
<sequence length="511" mass="55957">MLWKALRHLLKKEIQIISKLIGTQMGMDQGIKDYYCYIDGAWITSGTGGTIEVEDPASNEVFARVTALTETEIVEALESSERAQRSWQLTPAATRAGYLFAIAEKLKLKKDHFAQLLVREQGKTLAEAYGEVDDTIRYITYSAEAGRRIQGAIFPSEKANEQLTIHKVPYGVTVGLCAFNYPLALIGRKVGPALVTGNTMIIKPHELTPVTAAEFCKLVEEVGLPKGVINMVATKSAAAAALLVESPITKLVSLTGSTRAGRAMYHAAAENITALTLELGGKAPFIVCEDAQIDKAVEAAVVSRFANCGQVCICNEMIMVHEKIVDEFTDKLIRRVREIKVGNPMASHIDMGPSVSRQGLERIHRLVQENIGQGAELVLGGNRPEGAYFERGNWYEPTVLTRVRPDQTTVQEELFGPVLPVMTVSGFEEAVSISNARAEGLSAYLFTNDYKRHLRAIDTLQVGTIFINRGIVGYIQGYHSGHKTSGIGGEDGVFGIEGFLQKKTVYLDYED</sequence>
<reference evidence="6 7" key="1">
    <citation type="submission" date="2018-03" db="EMBL/GenBank/DDBJ databases">
        <title>Genomic Encyclopedia of Archaeal and Bacterial Type Strains, Phase II (KMG-II): from individual species to whole genera.</title>
        <authorList>
            <person name="Goeker M."/>
        </authorList>
    </citation>
    <scope>NUCLEOTIDE SEQUENCE [LARGE SCALE GENOMIC DNA]</scope>
    <source>
        <strain evidence="6 7">DSM 100346</strain>
    </source>
</reference>
<keyword evidence="7" id="KW-1185">Reference proteome</keyword>
<dbReference type="PANTHER" id="PTHR43353">
    <property type="entry name" value="SUCCINATE-SEMIALDEHYDE DEHYDROGENASE, MITOCHONDRIAL"/>
    <property type="match status" value="1"/>
</dbReference>
<dbReference type="InterPro" id="IPR029510">
    <property type="entry name" value="Ald_DH_CS_GLU"/>
</dbReference>
<dbReference type="FunFam" id="3.40.605.10:FF:000007">
    <property type="entry name" value="NAD/NADP-dependent betaine aldehyde dehydrogenase"/>
    <property type="match status" value="1"/>
</dbReference>
<dbReference type="InterPro" id="IPR015590">
    <property type="entry name" value="Aldehyde_DH_dom"/>
</dbReference>
<evidence type="ECO:0000256" key="1">
    <source>
        <dbReference type="ARBA" id="ARBA00009986"/>
    </source>
</evidence>